<dbReference type="PANTHER" id="PTHR12133:SF1">
    <property type="entry name" value="TRNA (ADENINE(58)-N(1))-METHYLTRANSFERASE, MITOCHONDRIAL"/>
    <property type="match status" value="1"/>
</dbReference>
<dbReference type="PROSITE" id="PS51620">
    <property type="entry name" value="SAM_TRM61"/>
    <property type="match status" value="1"/>
</dbReference>
<dbReference type="GeneID" id="27331510"/>
<dbReference type="Proteomes" id="UP000053328">
    <property type="component" value="Unassembled WGS sequence"/>
</dbReference>
<dbReference type="STRING" id="91928.A0A0D1YPT7"/>
<organism evidence="4 5">
    <name type="scientific">Exophiala spinifera</name>
    <dbReference type="NCBI Taxonomy" id="91928"/>
    <lineage>
        <taxon>Eukaryota</taxon>
        <taxon>Fungi</taxon>
        <taxon>Dikarya</taxon>
        <taxon>Ascomycota</taxon>
        <taxon>Pezizomycotina</taxon>
        <taxon>Eurotiomycetes</taxon>
        <taxon>Chaetothyriomycetidae</taxon>
        <taxon>Chaetothyriales</taxon>
        <taxon>Herpotrichiellaceae</taxon>
        <taxon>Exophiala</taxon>
    </lineage>
</organism>
<dbReference type="Gene3D" id="3.40.50.150">
    <property type="entry name" value="Vaccinia Virus protein VP39"/>
    <property type="match status" value="1"/>
</dbReference>
<dbReference type="OrthoDB" id="5585464at2759"/>
<name>A0A0D1YPT7_9EURO</name>
<protein>
    <recommendedName>
        <fullName evidence="2">tRNA (adenine(58)-N(1))-methyltransferase catalytic subunit TRM61</fullName>
        <ecNumber evidence="1">2.1.1.220</ecNumber>
    </recommendedName>
    <alternativeName>
        <fullName evidence="3">tRNA(m1A58)-methyltransferase subunit TRM61</fullName>
    </alternativeName>
</protein>
<dbReference type="InterPro" id="IPR014816">
    <property type="entry name" value="tRNA_MeTrfase_Gcd14"/>
</dbReference>
<evidence type="ECO:0000256" key="1">
    <source>
        <dbReference type="ARBA" id="ARBA00012796"/>
    </source>
</evidence>
<evidence type="ECO:0000313" key="5">
    <source>
        <dbReference type="Proteomes" id="UP000053328"/>
    </source>
</evidence>
<dbReference type="GO" id="GO:0030488">
    <property type="term" value="P:tRNA methylation"/>
    <property type="evidence" value="ECO:0007669"/>
    <property type="project" value="InterPro"/>
</dbReference>
<proteinExistence type="predicted"/>
<evidence type="ECO:0000313" key="4">
    <source>
        <dbReference type="EMBL" id="KIW17236.1"/>
    </source>
</evidence>
<dbReference type="AlphaFoldDB" id="A0A0D1YPT7"/>
<dbReference type="SUPFAM" id="SSF53335">
    <property type="entry name" value="S-adenosyl-L-methionine-dependent methyltransferases"/>
    <property type="match status" value="1"/>
</dbReference>
<dbReference type="EMBL" id="KN847494">
    <property type="protein sequence ID" value="KIW17236.1"/>
    <property type="molecule type" value="Genomic_DNA"/>
</dbReference>
<keyword evidence="5" id="KW-1185">Reference proteome</keyword>
<dbReference type="VEuPathDB" id="FungiDB:PV08_04427"/>
<gene>
    <name evidence="4" type="ORF">PV08_04427</name>
</gene>
<evidence type="ECO:0000256" key="3">
    <source>
        <dbReference type="ARBA" id="ARBA00033309"/>
    </source>
</evidence>
<reference evidence="4 5" key="1">
    <citation type="submission" date="2015-01" db="EMBL/GenBank/DDBJ databases">
        <title>The Genome Sequence of Exophiala spinifera CBS89968.</title>
        <authorList>
            <consortium name="The Broad Institute Genomics Platform"/>
            <person name="Cuomo C."/>
            <person name="de Hoog S."/>
            <person name="Gorbushina A."/>
            <person name="Stielow B."/>
            <person name="Teixiera M."/>
            <person name="Abouelleil A."/>
            <person name="Chapman S.B."/>
            <person name="Priest M."/>
            <person name="Young S.K."/>
            <person name="Wortman J."/>
            <person name="Nusbaum C."/>
            <person name="Birren B."/>
        </authorList>
    </citation>
    <scope>NUCLEOTIDE SEQUENCE [LARGE SCALE GENOMIC DNA]</scope>
    <source>
        <strain evidence="4 5">CBS 89968</strain>
    </source>
</reference>
<dbReference type="GO" id="GO:0031515">
    <property type="term" value="C:tRNA (m1A) methyltransferase complex"/>
    <property type="evidence" value="ECO:0007669"/>
    <property type="project" value="InterPro"/>
</dbReference>
<dbReference type="EC" id="2.1.1.220" evidence="1"/>
<dbReference type="InterPro" id="IPR029063">
    <property type="entry name" value="SAM-dependent_MTases_sf"/>
</dbReference>
<dbReference type="GO" id="GO:0005739">
    <property type="term" value="C:mitochondrion"/>
    <property type="evidence" value="ECO:0007669"/>
    <property type="project" value="TreeGrafter"/>
</dbReference>
<dbReference type="PANTHER" id="PTHR12133">
    <property type="entry name" value="TRNA (ADENINE(58)-N(1))-METHYLTRANSFERASE"/>
    <property type="match status" value="1"/>
</dbReference>
<sequence>MSGLLHALRTALGFSKAAKPTVNTKGLPVRDLTKFAEGERVLVDGLKLTGPLQKNGSSNYKNGLLSHNDIIGQPLSSFYLRGPKGIYKVDAPTLDDYVALTPRLVTPVYANYASSIVSLLDIHPIPWTGDGNSSTSRPLEILEAGTGHGSLTLHVSRAIASANPPPLGIPIPHYHKNELQRPEAPTIETGLREAWSQWKQNRHAVLHTVEKVEANRWHAEKIVRGFRQGLYWPHVDFYAGDVSHWVQAQFSRRKSRTWNPLASTSDDGFLDYVLLDMPGVHTQLQHVSKAMRDDAKIIVFTPSVTQIGECARAIQDSNLPLAMERVLELGEGISTGRRWDVRMVFPRKYKDHAKPPAAEHVTDIETDKNPLGVEQKEMDEGDVEKDATEALAGRLPEEQPDEPVMICRPLVGERTMGGGFIAFFKKISPESAAAAAEWRRGQTGLSTLCPCFPEP</sequence>
<dbReference type="GO" id="GO:0160107">
    <property type="term" value="F:tRNA (adenine(58)-N1)-methyltransferase activity"/>
    <property type="evidence" value="ECO:0007669"/>
    <property type="project" value="UniProtKB-EC"/>
</dbReference>
<dbReference type="HOGENOM" id="CLU_029873_1_0_1"/>
<accession>A0A0D1YPT7</accession>
<dbReference type="RefSeq" id="XP_016237452.1">
    <property type="nucleotide sequence ID" value="XM_016378775.1"/>
</dbReference>
<evidence type="ECO:0000256" key="2">
    <source>
        <dbReference type="ARBA" id="ARBA00015963"/>
    </source>
</evidence>